<proteinExistence type="predicted"/>
<dbReference type="AlphaFoldDB" id="A0A9N8WP68"/>
<name>A0A9N8WP68_9GLOM</name>
<feature type="non-terminal residue" evidence="2">
    <location>
        <position position="160"/>
    </location>
</feature>
<keyword evidence="3" id="KW-1185">Reference proteome</keyword>
<dbReference type="EMBL" id="CAJVPZ010001341">
    <property type="protein sequence ID" value="CAG8490104.1"/>
    <property type="molecule type" value="Genomic_DNA"/>
</dbReference>
<reference evidence="2" key="1">
    <citation type="submission" date="2021-06" db="EMBL/GenBank/DDBJ databases">
        <authorList>
            <person name="Kallberg Y."/>
            <person name="Tangrot J."/>
            <person name="Rosling A."/>
        </authorList>
    </citation>
    <scope>NUCLEOTIDE SEQUENCE</scope>
    <source>
        <strain evidence="2">IN212</strain>
    </source>
</reference>
<gene>
    <name evidence="2" type="ORF">RFULGI_LOCUS1944</name>
</gene>
<comment type="caution">
    <text evidence="2">The sequence shown here is derived from an EMBL/GenBank/DDBJ whole genome shotgun (WGS) entry which is preliminary data.</text>
</comment>
<dbReference type="OrthoDB" id="2408190at2759"/>
<feature type="region of interest" description="Disordered" evidence="1">
    <location>
        <begin position="1"/>
        <end position="36"/>
    </location>
</feature>
<protein>
    <submittedName>
        <fullName evidence="2">9365_t:CDS:1</fullName>
    </submittedName>
</protein>
<sequence>MPEEREARLTSYRNRYQKRRKQELAGDENDDNKQMRQEIRLNIEEQQNANVQEMQITAEESDNKVEDDIIMRIFVSSLPPVYREDIAINETLNHMQSMTEFVKQIKILLGTVQDILFEDHGPPCLPIAVFVTFDRYKGPTITNVEGTKVVPITLIKRTWE</sequence>
<organism evidence="2 3">
    <name type="scientific">Racocetra fulgida</name>
    <dbReference type="NCBI Taxonomy" id="60492"/>
    <lineage>
        <taxon>Eukaryota</taxon>
        <taxon>Fungi</taxon>
        <taxon>Fungi incertae sedis</taxon>
        <taxon>Mucoromycota</taxon>
        <taxon>Glomeromycotina</taxon>
        <taxon>Glomeromycetes</taxon>
        <taxon>Diversisporales</taxon>
        <taxon>Gigasporaceae</taxon>
        <taxon>Racocetra</taxon>
    </lineage>
</organism>
<evidence type="ECO:0000313" key="2">
    <source>
        <dbReference type="EMBL" id="CAG8490104.1"/>
    </source>
</evidence>
<dbReference type="Proteomes" id="UP000789396">
    <property type="component" value="Unassembled WGS sequence"/>
</dbReference>
<accession>A0A9N8WP68</accession>
<evidence type="ECO:0000256" key="1">
    <source>
        <dbReference type="SAM" id="MobiDB-lite"/>
    </source>
</evidence>
<evidence type="ECO:0000313" key="3">
    <source>
        <dbReference type="Proteomes" id="UP000789396"/>
    </source>
</evidence>